<dbReference type="SUPFAM" id="SSF52540">
    <property type="entry name" value="P-loop containing nucleoside triphosphate hydrolases"/>
    <property type="match status" value="1"/>
</dbReference>
<dbReference type="InterPro" id="IPR056884">
    <property type="entry name" value="NPHP3-like_N"/>
</dbReference>
<feature type="compositionally biased region" description="Low complexity" evidence="2">
    <location>
        <begin position="95"/>
        <end position="106"/>
    </location>
</feature>
<sequence length="883" mass="99129">MDINHLLNPQPINTPRQTPAPLGQPPPQPAQLDVPQHLQQSHFQAPTHLMLPQSLPPPVAQPSPWPVEPNYNLYQPTAGYARQQSVAFPQPPLDYPQHQHQQQHLYRTPSPQDNRRQRFDDPNLNRQAYHHAPEPLPPQPNIQPLPLLAQTAAYQGQSQGSGYGDGDGCLNNLQPSANTGGRGARGGSVSSEIADRSPGGSYMDTDGQFRGGVHAHWSGGNFGGATSGQAEGCNTIPTSADPATSQFQHAQNVHVSGNPILTNIGTNTGVHNMTTVNNYGVTHGFEKLEKSVSFAALHDSAEQDPDRRCHPGTRKSVLTRLRDWFDNPNATDRISWLHGPAGAGKSAIAQTIADEYKKQGVAATFFFYRSDAGRNNGNLLFPTIAWQLALSIPPTKNFIVHALDETPHLLTQAVESQFEQLVARPFQGTNNIVSQMLQPAPVVIIDGVDECSEEKLQQRFLAVIGNAVKNHLVPLRFLIVSRPEALIEETLNKFKDFTVSIDLAKLDDSNRDIHKYLEDKFSEIASNRGLDPTWPGQKIIEEIVSKSSENFIFASLVIRFISDEDCDPEVLLNIVRNLTPRGSMSPFALLDELFLEILKRQRDQNFLKTFLALLVARSYIKQQDLHKDDATLMKVCKKDLHTRLRRMRSLLKFEPFIDVYHKSFLDFLQDPSRSGQYHISKGGLKRYLELVVDLVVRHVSMEIEQPGRHEICRFNPTFKYIIYQSPPNIKLPVEDWKEVLEPLLGLQDKLLKMSKPRPCRVIQVMRDLLMHLVFLQRKSHPITVAQAPKSSMKEIITKWSRALVTEAPQTIPKNDLDSCLSALLSCLQTMDAVMVVNSREIIDRMLSLLVFDCSEIVARVRTVSDAQKLIDLIDLVWHLVDFR</sequence>
<dbReference type="EMBL" id="KN818280">
    <property type="protein sequence ID" value="KIL61765.1"/>
    <property type="molecule type" value="Genomic_DNA"/>
</dbReference>
<gene>
    <name evidence="4" type="ORF">M378DRAFT_821014</name>
</gene>
<dbReference type="AlphaFoldDB" id="A0A0C2SFB4"/>
<dbReference type="HOGENOM" id="CLU_000288_6_10_1"/>
<feature type="region of interest" description="Disordered" evidence="2">
    <location>
        <begin position="220"/>
        <end position="243"/>
    </location>
</feature>
<dbReference type="Gene3D" id="3.40.50.300">
    <property type="entry name" value="P-loop containing nucleotide triphosphate hydrolases"/>
    <property type="match status" value="1"/>
</dbReference>
<dbReference type="PANTHER" id="PTHR10039">
    <property type="entry name" value="AMELOGENIN"/>
    <property type="match status" value="1"/>
</dbReference>
<name>A0A0C2SFB4_AMAMK</name>
<proteinExistence type="predicted"/>
<dbReference type="OrthoDB" id="443402at2759"/>
<feature type="region of interest" description="Disordered" evidence="2">
    <location>
        <begin position="88"/>
        <end position="120"/>
    </location>
</feature>
<dbReference type="STRING" id="946122.A0A0C2SFB4"/>
<feature type="region of interest" description="Disordered" evidence="2">
    <location>
        <begin position="154"/>
        <end position="208"/>
    </location>
</feature>
<keyword evidence="5" id="KW-1185">Reference proteome</keyword>
<protein>
    <recommendedName>
        <fullName evidence="3">NACHT domain-containing protein</fullName>
    </recommendedName>
</protein>
<dbReference type="Proteomes" id="UP000054549">
    <property type="component" value="Unassembled WGS sequence"/>
</dbReference>
<organism evidence="4 5">
    <name type="scientific">Amanita muscaria (strain Koide BX008)</name>
    <dbReference type="NCBI Taxonomy" id="946122"/>
    <lineage>
        <taxon>Eukaryota</taxon>
        <taxon>Fungi</taxon>
        <taxon>Dikarya</taxon>
        <taxon>Basidiomycota</taxon>
        <taxon>Agaricomycotina</taxon>
        <taxon>Agaricomycetes</taxon>
        <taxon>Agaricomycetidae</taxon>
        <taxon>Agaricales</taxon>
        <taxon>Pluteineae</taxon>
        <taxon>Amanitaceae</taxon>
        <taxon>Amanita</taxon>
    </lineage>
</organism>
<dbReference type="PANTHER" id="PTHR10039:SF17">
    <property type="entry name" value="FUNGAL STAND N-TERMINAL GOODBYE DOMAIN-CONTAINING PROTEIN-RELATED"/>
    <property type="match status" value="1"/>
</dbReference>
<feature type="region of interest" description="Disordered" evidence="2">
    <location>
        <begin position="1"/>
        <end position="43"/>
    </location>
</feature>
<evidence type="ECO:0000256" key="1">
    <source>
        <dbReference type="ARBA" id="ARBA00022737"/>
    </source>
</evidence>
<dbReference type="PROSITE" id="PS50837">
    <property type="entry name" value="NACHT"/>
    <property type="match status" value="1"/>
</dbReference>
<dbReference type="InParanoid" id="A0A0C2SFB4"/>
<evidence type="ECO:0000256" key="2">
    <source>
        <dbReference type="SAM" id="MobiDB-lite"/>
    </source>
</evidence>
<dbReference type="InterPro" id="IPR027417">
    <property type="entry name" value="P-loop_NTPase"/>
</dbReference>
<evidence type="ECO:0000259" key="3">
    <source>
        <dbReference type="PROSITE" id="PS50837"/>
    </source>
</evidence>
<accession>A0A0C2SFB4</accession>
<keyword evidence="1" id="KW-0677">Repeat</keyword>
<dbReference type="InterPro" id="IPR007111">
    <property type="entry name" value="NACHT_NTPase"/>
</dbReference>
<dbReference type="Pfam" id="PF24883">
    <property type="entry name" value="NPHP3_N"/>
    <property type="match status" value="1"/>
</dbReference>
<reference evidence="4 5" key="1">
    <citation type="submission" date="2014-04" db="EMBL/GenBank/DDBJ databases">
        <title>Evolutionary Origins and Diversification of the Mycorrhizal Mutualists.</title>
        <authorList>
            <consortium name="DOE Joint Genome Institute"/>
            <consortium name="Mycorrhizal Genomics Consortium"/>
            <person name="Kohler A."/>
            <person name="Kuo A."/>
            <person name="Nagy L.G."/>
            <person name="Floudas D."/>
            <person name="Copeland A."/>
            <person name="Barry K.W."/>
            <person name="Cichocki N."/>
            <person name="Veneault-Fourrey C."/>
            <person name="LaButti K."/>
            <person name="Lindquist E.A."/>
            <person name="Lipzen A."/>
            <person name="Lundell T."/>
            <person name="Morin E."/>
            <person name="Murat C."/>
            <person name="Riley R."/>
            <person name="Ohm R."/>
            <person name="Sun H."/>
            <person name="Tunlid A."/>
            <person name="Henrissat B."/>
            <person name="Grigoriev I.V."/>
            <person name="Hibbett D.S."/>
            <person name="Martin F."/>
        </authorList>
    </citation>
    <scope>NUCLEOTIDE SEQUENCE [LARGE SCALE GENOMIC DNA]</scope>
    <source>
        <strain evidence="4 5">Koide BX008</strain>
    </source>
</reference>
<evidence type="ECO:0000313" key="4">
    <source>
        <dbReference type="EMBL" id="KIL61765.1"/>
    </source>
</evidence>
<evidence type="ECO:0000313" key="5">
    <source>
        <dbReference type="Proteomes" id="UP000054549"/>
    </source>
</evidence>
<feature type="domain" description="NACHT" evidence="3">
    <location>
        <begin position="333"/>
        <end position="491"/>
    </location>
</feature>